<evidence type="ECO:0000259" key="16">
    <source>
        <dbReference type="PROSITE" id="PS50011"/>
    </source>
</evidence>
<comment type="similarity">
    <text evidence="2">Belongs to the protein kinase superfamily. Ser/Thr protein kinase family.</text>
</comment>
<dbReference type="InterPro" id="IPR003591">
    <property type="entry name" value="Leu-rich_rpt_typical-subtyp"/>
</dbReference>
<feature type="signal peptide" evidence="15">
    <location>
        <begin position="1"/>
        <end position="17"/>
    </location>
</feature>
<dbReference type="SMART" id="SM00220">
    <property type="entry name" value="S_TKc"/>
    <property type="match status" value="2"/>
</dbReference>
<evidence type="ECO:0000313" key="18">
    <source>
        <dbReference type="Proteomes" id="UP000826656"/>
    </source>
</evidence>
<dbReference type="Gene3D" id="2.10.25.10">
    <property type="entry name" value="Laminin"/>
    <property type="match status" value="1"/>
</dbReference>
<evidence type="ECO:0000256" key="2">
    <source>
        <dbReference type="ARBA" id="ARBA00008684"/>
    </source>
</evidence>
<dbReference type="SUPFAM" id="SSF52058">
    <property type="entry name" value="L domain-like"/>
    <property type="match status" value="2"/>
</dbReference>
<dbReference type="InterPro" id="IPR000719">
    <property type="entry name" value="Prot_kinase_dom"/>
</dbReference>
<feature type="chain" id="PRO_5046260595" description="Protein kinase domain-containing protein" evidence="15">
    <location>
        <begin position="18"/>
        <end position="1584"/>
    </location>
</feature>
<dbReference type="Proteomes" id="UP000826656">
    <property type="component" value="Unassembled WGS sequence"/>
</dbReference>
<protein>
    <recommendedName>
        <fullName evidence="16">Protein kinase domain-containing protein</fullName>
    </recommendedName>
</protein>
<evidence type="ECO:0000256" key="7">
    <source>
        <dbReference type="ARBA" id="ARBA00022737"/>
    </source>
</evidence>
<keyword evidence="11 14" id="KW-1133">Transmembrane helix</keyword>
<feature type="transmembrane region" description="Helical" evidence="14">
    <location>
        <begin position="640"/>
        <end position="662"/>
    </location>
</feature>
<dbReference type="Gene3D" id="3.80.10.10">
    <property type="entry name" value="Ribonuclease Inhibitor"/>
    <property type="match status" value="3"/>
</dbReference>
<name>A0ABQ7WJL0_SOLTU</name>
<gene>
    <name evidence="17" type="ORF">KY290_006666</name>
</gene>
<dbReference type="PANTHER" id="PTHR27008:SF499">
    <property type="entry name" value="OS06G0581500 PROTEIN"/>
    <property type="match status" value="1"/>
</dbReference>
<dbReference type="PANTHER" id="PTHR27008">
    <property type="entry name" value="OS04G0122200 PROTEIN"/>
    <property type="match status" value="1"/>
</dbReference>
<dbReference type="PROSITE" id="PS50011">
    <property type="entry name" value="PROTEIN_KINASE_DOM"/>
    <property type="match status" value="2"/>
</dbReference>
<dbReference type="InterPro" id="IPR032675">
    <property type="entry name" value="LRR_dom_sf"/>
</dbReference>
<dbReference type="InterPro" id="IPR055414">
    <property type="entry name" value="LRR_R13L4/SHOC2-like"/>
</dbReference>
<proteinExistence type="inferred from homology"/>
<feature type="binding site" evidence="13">
    <location>
        <position position="1304"/>
    </location>
    <ligand>
        <name>ATP</name>
        <dbReference type="ChEBI" id="CHEBI:30616"/>
    </ligand>
</feature>
<sequence>MELLLYLHLSIIVMSIAISGFESTDQLALQDLKSRITDDPLHVMASWNDHSSHFCNWTGVTCSPYNDRVINLDLSSRKLVGTIPSSIGNLSFLTGIHLENNSFHGEIPQAIGLLLQLEHLNLSSNSFSGKIPTNLTYCKELRVLDLRANDLVGKIVDQLSSLSKLNFLRLKSNSFTGGIPYWIGNFSSLKYLDISSNSLQGPIPQDLGRLVSLEVFKVYENELSGTIHSPILNISSIYYFSVTQNLLHGQLPADVGLTLPNLEVFAGAVNSFTGCIPVSLANASRLCVIDFSQNELTGDVPYSIGKLKSLVRLNFEVNRLGGRGSSEGLKFLDFLTNCTNMIVLSFAANYFDGELPYSIANLSTVLEILTLGDNRIHGTLPAGVGSLTKLTLLGMENNCLNSSVPETIGRLNGLEGLYLSGNAFSGTIPISIGNLTKLISLYLQENRLEGIIPPELGKCNILSVLNLTKNHLVGSIPEEVAGLSSLSISLSLASNSFTGPLPKELGQLINLKELDVSQNKLSGEIPSTLSNCLGLERINISSNLFQGTIPQSLTDLRSLGEMDFSRNNLSGEIPEFLGKLPYLQKLDLSFNELEGKVPNEGIFANTSAFSINGNNRLCGGVPNLHLPECSKATKHLDSRVLLAVIVTLALSVLVLCSCAAYYKLSNSRKAQPWNAEQLFEIPRTTYRAIHRATNGFSDANLVGRGSFGSVYKAHFDVDNTIMAVKVLNLQQRGALRSFLDECRTLSTIRHRNLLKIKTACSSIDHQGNDFKCIVFEFMTNGNLHDWLHTENDDQQHQTKKLSFIQRLNIAVDVASALDYLHNHCQTPIAHCDLKPSNILLDEDMSAHVGDFGLATFLLDTSSSNSRSPQSPAALKGSIGYIPTEYGSGGQASTFGDVYSFGIVLLELFISRRPTDAMFNESLNIHKYVSMALPAHVMEIVDPILLLTEEEQNINQDQARTMEECLLSVLEIGLACSASSPRDRMPIITALIRATNSTQCDQHCGAGSIGPHPHVPYPFGFSEGCGIRLNCTEITGDIRIGEYLIQNVTSDTLMVNFPVNCSRPIEDLQQLDGSNYGLTWRNGLLLHNCKVPRSECPLPSELLSARLNIQSCDSKKENISCYSEASGDNLDYRNTGCGIVMSSILNSSPMFLEFQTIELAWGLEGDCACHEDANCTNIFLPGNRNGFRCRCKDGFIGDGFRDGDGCRKERSKAKHLHPRVWIAVIVPVALSVLVLCSCGAYYRLRNSRKAQPWIDGQLEQIPRTTYREILRATDGFSEDNLVGTGSFGSVFKAHFYGENTIMAVKVLNLQQRGALRSFLDECRALRNIRHRNLLKIKTACSSSDHQGNDFKCLVFEFMTNGNLHNWLHPEKYDQQHQTKKLTFIHRLNIAIDVASALDYLHNYCQTPIVHCDLKPSNILLDEDMSARVGDFGLVTFLFDTSSNSWSHQISAALKGSIGYIPTEYGSGVQASTRGDVYSYGIVLLELFICRRPTDPMFHENLDIHKYVSMALPAHVMEIIDPILLLAEEEKNMIKQDQLATRMEEYLLSVLEIGLTCSASSPRERMPINIVLSKLQAIKKSFLSRI</sequence>
<keyword evidence="4" id="KW-0808">Transferase</keyword>
<keyword evidence="5 14" id="KW-0812">Transmembrane</keyword>
<evidence type="ECO:0000313" key="17">
    <source>
        <dbReference type="EMBL" id="KAH0780239.1"/>
    </source>
</evidence>
<comment type="subcellular location">
    <subcellularLocation>
        <location evidence="1">Membrane</location>
    </subcellularLocation>
</comment>
<dbReference type="InterPro" id="IPR013210">
    <property type="entry name" value="LRR_N_plant-typ"/>
</dbReference>
<evidence type="ECO:0000256" key="15">
    <source>
        <dbReference type="SAM" id="SignalP"/>
    </source>
</evidence>
<feature type="domain" description="Protein kinase" evidence="16">
    <location>
        <begin position="1275"/>
        <end position="1581"/>
    </location>
</feature>
<evidence type="ECO:0000256" key="1">
    <source>
        <dbReference type="ARBA" id="ARBA00004370"/>
    </source>
</evidence>
<evidence type="ECO:0000256" key="8">
    <source>
        <dbReference type="ARBA" id="ARBA00022741"/>
    </source>
</evidence>
<dbReference type="EMBL" id="JAIVGD010000002">
    <property type="protein sequence ID" value="KAH0780239.1"/>
    <property type="molecule type" value="Genomic_DNA"/>
</dbReference>
<keyword evidence="12 14" id="KW-0472">Membrane</keyword>
<evidence type="ECO:0000256" key="4">
    <source>
        <dbReference type="ARBA" id="ARBA00022679"/>
    </source>
</evidence>
<dbReference type="InterPro" id="IPR011009">
    <property type="entry name" value="Kinase-like_dom_sf"/>
</dbReference>
<feature type="transmembrane region" description="Helical" evidence="14">
    <location>
        <begin position="1219"/>
        <end position="1241"/>
    </location>
</feature>
<dbReference type="InterPro" id="IPR051809">
    <property type="entry name" value="Plant_receptor-like_S/T_kinase"/>
</dbReference>
<evidence type="ECO:0000256" key="10">
    <source>
        <dbReference type="ARBA" id="ARBA00022840"/>
    </source>
</evidence>
<dbReference type="Gene3D" id="3.30.200.20">
    <property type="entry name" value="Phosphorylase Kinase, domain 1"/>
    <property type="match status" value="2"/>
</dbReference>
<evidence type="ECO:0000256" key="6">
    <source>
        <dbReference type="ARBA" id="ARBA00022729"/>
    </source>
</evidence>
<evidence type="ECO:0000256" key="9">
    <source>
        <dbReference type="ARBA" id="ARBA00022777"/>
    </source>
</evidence>
<keyword evidence="9" id="KW-0418">Kinase</keyword>
<accession>A0ABQ7WJL0</accession>
<feature type="binding site" evidence="13">
    <location>
        <position position="725"/>
    </location>
    <ligand>
        <name>ATP</name>
        <dbReference type="ChEBI" id="CHEBI:30616"/>
    </ligand>
</feature>
<evidence type="ECO:0000256" key="13">
    <source>
        <dbReference type="PROSITE-ProRule" id="PRU10141"/>
    </source>
</evidence>
<keyword evidence="10 13" id="KW-0067">ATP-binding</keyword>
<dbReference type="SMART" id="SM00369">
    <property type="entry name" value="LRR_TYP"/>
    <property type="match status" value="6"/>
</dbReference>
<dbReference type="Pfam" id="PF08263">
    <property type="entry name" value="LRRNT_2"/>
    <property type="match status" value="1"/>
</dbReference>
<dbReference type="Pfam" id="PF23598">
    <property type="entry name" value="LRR_14"/>
    <property type="match status" value="1"/>
</dbReference>
<dbReference type="Pfam" id="PF00560">
    <property type="entry name" value="LRR_1"/>
    <property type="match status" value="2"/>
</dbReference>
<dbReference type="InterPro" id="IPR001611">
    <property type="entry name" value="Leu-rich_rpt"/>
</dbReference>
<reference evidence="17 18" key="1">
    <citation type="journal article" date="2021" name="bioRxiv">
        <title>Chromosome-scale and haplotype-resolved genome assembly of a tetraploid potato cultivar.</title>
        <authorList>
            <person name="Sun H."/>
            <person name="Jiao W.-B."/>
            <person name="Krause K."/>
            <person name="Campoy J.A."/>
            <person name="Goel M."/>
            <person name="Folz-Donahue K."/>
            <person name="Kukat C."/>
            <person name="Huettel B."/>
            <person name="Schneeberger K."/>
        </authorList>
    </citation>
    <scope>NUCLEOTIDE SEQUENCE [LARGE SCALE GENOMIC DNA]</scope>
    <source>
        <strain evidence="17">SolTubOtavaFocal</strain>
        <tissue evidence="17">Leaves</tissue>
    </source>
</reference>
<keyword evidence="8 13" id="KW-0547">Nucleotide-binding</keyword>
<keyword evidence="6 15" id="KW-0732">Signal</keyword>
<keyword evidence="3" id="KW-0433">Leucine-rich repeat</keyword>
<evidence type="ECO:0000256" key="5">
    <source>
        <dbReference type="ARBA" id="ARBA00022692"/>
    </source>
</evidence>
<feature type="domain" description="Protein kinase" evidence="16">
    <location>
        <begin position="696"/>
        <end position="965"/>
    </location>
</feature>
<dbReference type="PROSITE" id="PS00108">
    <property type="entry name" value="PROTEIN_KINASE_ST"/>
    <property type="match status" value="2"/>
</dbReference>
<keyword evidence="7" id="KW-0677">Repeat</keyword>
<evidence type="ECO:0000256" key="11">
    <source>
        <dbReference type="ARBA" id="ARBA00022989"/>
    </source>
</evidence>
<dbReference type="SUPFAM" id="SSF56112">
    <property type="entry name" value="Protein kinase-like (PK-like)"/>
    <property type="match status" value="2"/>
</dbReference>
<dbReference type="InterPro" id="IPR008271">
    <property type="entry name" value="Ser/Thr_kinase_AS"/>
</dbReference>
<organism evidence="17 18">
    <name type="scientific">Solanum tuberosum</name>
    <name type="common">Potato</name>
    <dbReference type="NCBI Taxonomy" id="4113"/>
    <lineage>
        <taxon>Eukaryota</taxon>
        <taxon>Viridiplantae</taxon>
        <taxon>Streptophyta</taxon>
        <taxon>Embryophyta</taxon>
        <taxon>Tracheophyta</taxon>
        <taxon>Spermatophyta</taxon>
        <taxon>Magnoliopsida</taxon>
        <taxon>eudicotyledons</taxon>
        <taxon>Gunneridae</taxon>
        <taxon>Pentapetalae</taxon>
        <taxon>asterids</taxon>
        <taxon>lamiids</taxon>
        <taxon>Solanales</taxon>
        <taxon>Solanaceae</taxon>
        <taxon>Solanoideae</taxon>
        <taxon>Solaneae</taxon>
        <taxon>Solanum</taxon>
    </lineage>
</organism>
<comment type="caution">
    <text evidence="17">The sequence shown here is derived from an EMBL/GenBank/DDBJ whole genome shotgun (WGS) entry which is preliminary data.</text>
</comment>
<dbReference type="PROSITE" id="PS00107">
    <property type="entry name" value="PROTEIN_KINASE_ATP"/>
    <property type="match status" value="2"/>
</dbReference>
<dbReference type="InterPro" id="IPR017441">
    <property type="entry name" value="Protein_kinase_ATP_BS"/>
</dbReference>
<evidence type="ECO:0000256" key="12">
    <source>
        <dbReference type="ARBA" id="ARBA00023136"/>
    </source>
</evidence>
<keyword evidence="18" id="KW-1185">Reference proteome</keyword>
<evidence type="ECO:0000256" key="14">
    <source>
        <dbReference type="SAM" id="Phobius"/>
    </source>
</evidence>
<evidence type="ECO:0000256" key="3">
    <source>
        <dbReference type="ARBA" id="ARBA00022614"/>
    </source>
</evidence>
<dbReference type="Pfam" id="PF00069">
    <property type="entry name" value="Pkinase"/>
    <property type="match status" value="2"/>
</dbReference>
<dbReference type="Gene3D" id="1.10.510.10">
    <property type="entry name" value="Transferase(Phosphotransferase) domain 1"/>
    <property type="match status" value="2"/>
</dbReference>